<keyword evidence="3" id="KW-1185">Reference proteome</keyword>
<keyword evidence="1" id="KW-0812">Transmembrane</keyword>
<dbReference type="AlphaFoldDB" id="A0A7D3VU04"/>
<organism evidence="2 3">
    <name type="scientific">Actinomadura verrucosospora</name>
    <dbReference type="NCBI Taxonomy" id="46165"/>
    <lineage>
        <taxon>Bacteria</taxon>
        <taxon>Bacillati</taxon>
        <taxon>Actinomycetota</taxon>
        <taxon>Actinomycetes</taxon>
        <taxon>Streptosporangiales</taxon>
        <taxon>Thermomonosporaceae</taxon>
        <taxon>Actinomadura</taxon>
    </lineage>
</organism>
<keyword evidence="1" id="KW-0472">Membrane</keyword>
<sequence>MEQSMTWRGGPQVPSMTWRGGANVPSMTFGRMNATWPLASLRLSHSGLVLTAARKRFHLTPADVVAAYPCSNSPLAKGIGIETRDGQVLIFWTSEGYAVLPALQAAGFPISPEQRRASEEIRAARRRVGPIGSARRRYALYGVFFLAGLLYCVLMKPVLAPDTSWATTLLLPLAGMALYGLLYLRRK</sequence>
<keyword evidence="1" id="KW-1133">Transmembrane helix</keyword>
<evidence type="ECO:0000313" key="3">
    <source>
        <dbReference type="Proteomes" id="UP000501240"/>
    </source>
</evidence>
<protein>
    <submittedName>
        <fullName evidence="2">Uncharacterized protein</fullName>
    </submittedName>
</protein>
<dbReference type="EMBL" id="CP053892">
    <property type="protein sequence ID" value="QKG22570.1"/>
    <property type="molecule type" value="Genomic_DNA"/>
</dbReference>
<feature type="transmembrane region" description="Helical" evidence="1">
    <location>
        <begin position="165"/>
        <end position="184"/>
    </location>
</feature>
<name>A0A7D3VU04_ACTVE</name>
<dbReference type="Proteomes" id="UP000501240">
    <property type="component" value="Chromosome"/>
</dbReference>
<gene>
    <name evidence="2" type="ORF">ACTIVE_4211</name>
</gene>
<evidence type="ECO:0000256" key="1">
    <source>
        <dbReference type="SAM" id="Phobius"/>
    </source>
</evidence>
<feature type="transmembrane region" description="Helical" evidence="1">
    <location>
        <begin position="138"/>
        <end position="159"/>
    </location>
</feature>
<proteinExistence type="predicted"/>
<reference evidence="2 3" key="1">
    <citation type="submission" date="2020-05" db="EMBL/GenBank/DDBJ databases">
        <title>Actinomadura verrucosospora NRRL-B18236 (PFL_A860) Genome sequencing and assembly.</title>
        <authorList>
            <person name="Samborskyy M."/>
        </authorList>
    </citation>
    <scope>NUCLEOTIDE SEQUENCE [LARGE SCALE GENOMIC DNA]</scope>
    <source>
        <strain evidence="2 3">NRRL:B18236</strain>
    </source>
</reference>
<evidence type="ECO:0000313" key="2">
    <source>
        <dbReference type="EMBL" id="QKG22570.1"/>
    </source>
</evidence>
<accession>A0A7D3VU04</accession>